<dbReference type="Pfam" id="PF24100">
    <property type="entry name" value="DUF7381"/>
    <property type="match status" value="1"/>
</dbReference>
<reference evidence="4" key="1">
    <citation type="submission" date="2017-02" db="UniProtKB">
        <authorList>
            <consortium name="WormBaseParasite"/>
        </authorList>
    </citation>
    <scope>IDENTIFICATION</scope>
</reference>
<dbReference type="PANTHER" id="PTHR10334">
    <property type="entry name" value="CYSTEINE-RICH SECRETORY PROTEIN-RELATED"/>
    <property type="match status" value="1"/>
</dbReference>
<feature type="chain" id="PRO_5005894478" evidence="1">
    <location>
        <begin position="21"/>
        <end position="583"/>
    </location>
</feature>
<dbReference type="InterPro" id="IPR055805">
    <property type="entry name" value="DUF7381"/>
</dbReference>
<dbReference type="WBParaSite" id="SPAL_0000684600.1">
    <property type="protein sequence ID" value="SPAL_0000684600.1"/>
    <property type="gene ID" value="SPAL_0000684600"/>
</dbReference>
<keyword evidence="3" id="KW-1185">Reference proteome</keyword>
<keyword evidence="1" id="KW-0732">Signal</keyword>
<feature type="signal peptide" evidence="1">
    <location>
        <begin position="1"/>
        <end position="20"/>
    </location>
</feature>
<evidence type="ECO:0000313" key="4">
    <source>
        <dbReference type="WBParaSite" id="SPAL_0000684600.1"/>
    </source>
</evidence>
<dbReference type="AlphaFoldDB" id="A0A0N5BLQ0"/>
<dbReference type="SMART" id="SM00198">
    <property type="entry name" value="SCP"/>
    <property type="match status" value="1"/>
</dbReference>
<name>A0A0N5BLQ0_STREA</name>
<evidence type="ECO:0000313" key="3">
    <source>
        <dbReference type="Proteomes" id="UP000046392"/>
    </source>
</evidence>
<sequence>MNIFLIFSFFATCFINLVEVQEVAITYTTRYIAGPKKLYIYCGETYFSPYELKEKILDDFYFVEPSHLLLTEINPQDVSVGFNPKNHKFRKVIDSALQITLLKYLIIVFCGKKGPIFVINGKSYYTFGFAERRVKHLIWKDRKSKEFRPYLPLHPPMKDNILGNKKIFCYRFWKTLWGSCDYYCYSKNRFGVMKQKFLTEIGYYRWKHGSENLVENERLSQLALKLLRSMISRKYRVDIKKYENVGKGNRYTAPLIINRWYGEHKDYNYITGGYSPNTSHFTAMVWKNAKQIGIAILQSANTIYVKVIYDVAPKKEDSYIKNVLRPFLSEINYYRMKHNASGLVENQHFSNVAQHSLSILLRNTRKMNVKRFDNIGKGNVFTAPLIVNEWYGEHKNYNYNSNIGSRGTRHFTALVWKSAKQIGFGVVRKGDRIYVKFYFDKSINIPNLYRQNVDKPISSRFRDPRLSQLAERSLERIILREKKIDPTKHENVAKASLDLAPLMINSWYRERKDYDYKSKHGNLTAKHFTAMVWKSSKAVGFGIVKVGHSIYLKVVYDTLTNLPYQFRKNVHKKVKKRKYWKKY</sequence>
<organism evidence="3 4">
    <name type="scientific">Strongyloides papillosus</name>
    <name type="common">Intestinal threadworm</name>
    <dbReference type="NCBI Taxonomy" id="174720"/>
    <lineage>
        <taxon>Eukaryota</taxon>
        <taxon>Metazoa</taxon>
        <taxon>Ecdysozoa</taxon>
        <taxon>Nematoda</taxon>
        <taxon>Chromadorea</taxon>
        <taxon>Rhabditida</taxon>
        <taxon>Tylenchina</taxon>
        <taxon>Panagrolaimomorpha</taxon>
        <taxon>Strongyloidoidea</taxon>
        <taxon>Strongyloididae</taxon>
        <taxon>Strongyloides</taxon>
    </lineage>
</organism>
<proteinExistence type="predicted"/>
<dbReference type="Pfam" id="PF00188">
    <property type="entry name" value="CAP"/>
    <property type="match status" value="3"/>
</dbReference>
<dbReference type="InterPro" id="IPR035940">
    <property type="entry name" value="CAP_sf"/>
</dbReference>
<evidence type="ECO:0000259" key="2">
    <source>
        <dbReference type="SMART" id="SM00198"/>
    </source>
</evidence>
<dbReference type="Gene3D" id="3.40.33.10">
    <property type="entry name" value="CAP"/>
    <property type="match status" value="3"/>
</dbReference>
<evidence type="ECO:0000256" key="1">
    <source>
        <dbReference type="SAM" id="SignalP"/>
    </source>
</evidence>
<dbReference type="InterPro" id="IPR014044">
    <property type="entry name" value="CAP_dom"/>
</dbReference>
<protein>
    <submittedName>
        <fullName evidence="4">SCP domain-containing protein</fullName>
    </submittedName>
</protein>
<accession>A0A0N5BLQ0</accession>
<dbReference type="SUPFAM" id="SSF55797">
    <property type="entry name" value="PR-1-like"/>
    <property type="match status" value="3"/>
</dbReference>
<dbReference type="Proteomes" id="UP000046392">
    <property type="component" value="Unplaced"/>
</dbReference>
<feature type="domain" description="SCP" evidence="2">
    <location>
        <begin position="437"/>
        <end position="564"/>
    </location>
</feature>
<dbReference type="InterPro" id="IPR001283">
    <property type="entry name" value="CRISP-related"/>
</dbReference>